<dbReference type="InterPro" id="IPR031631">
    <property type="entry name" value="Glyco_hydro_63N"/>
</dbReference>
<evidence type="ECO:0000313" key="18">
    <source>
        <dbReference type="Proteomes" id="UP001075354"/>
    </source>
</evidence>
<keyword evidence="4 13" id="KW-0812">Transmembrane</keyword>
<evidence type="ECO:0000256" key="10">
    <source>
        <dbReference type="ARBA" id="ARBA00023180"/>
    </source>
</evidence>
<dbReference type="Pfam" id="PF03200">
    <property type="entry name" value="Glyco_hydro_63"/>
    <property type="match status" value="1"/>
</dbReference>
<dbReference type="Gene3D" id="1.50.10.10">
    <property type="match status" value="1"/>
</dbReference>
<evidence type="ECO:0000256" key="7">
    <source>
        <dbReference type="ARBA" id="ARBA00022968"/>
    </source>
</evidence>
<evidence type="ECO:0000256" key="3">
    <source>
        <dbReference type="ARBA" id="ARBA00010833"/>
    </source>
</evidence>
<evidence type="ECO:0000256" key="8">
    <source>
        <dbReference type="ARBA" id="ARBA00022989"/>
    </source>
</evidence>
<keyword evidence="5 13" id="KW-0378">Hydrolase</keyword>
<dbReference type="InterPro" id="IPR008928">
    <property type="entry name" value="6-hairpin_glycosidase_sf"/>
</dbReference>
<evidence type="ECO:0000256" key="12">
    <source>
        <dbReference type="ARBA" id="ARBA00038888"/>
    </source>
</evidence>
<name>A0AAV7X9G1_9NEOP</name>
<dbReference type="Pfam" id="PF16923">
    <property type="entry name" value="Glyco_hydro_63N"/>
    <property type="match status" value="1"/>
</dbReference>
<gene>
    <name evidence="17" type="ORF">ONE63_003003</name>
</gene>
<dbReference type="AlphaFoldDB" id="A0AAV7X9G1"/>
<keyword evidence="10" id="KW-0325">Glycoprotein</keyword>
<evidence type="ECO:0000256" key="6">
    <source>
        <dbReference type="ARBA" id="ARBA00022824"/>
    </source>
</evidence>
<proteinExistence type="inferred from homology"/>
<dbReference type="GO" id="GO:0009311">
    <property type="term" value="P:oligosaccharide metabolic process"/>
    <property type="evidence" value="ECO:0007669"/>
    <property type="project" value="UniProtKB-UniRule"/>
</dbReference>
<dbReference type="GO" id="GO:0005789">
    <property type="term" value="C:endoplasmic reticulum membrane"/>
    <property type="evidence" value="ECO:0007669"/>
    <property type="project" value="UniProtKB-SubCell"/>
</dbReference>
<feature type="transmembrane region" description="Helical" evidence="13">
    <location>
        <begin position="88"/>
        <end position="109"/>
    </location>
</feature>
<feature type="compositionally biased region" description="Basic residues" evidence="14">
    <location>
        <begin position="1"/>
        <end position="11"/>
    </location>
</feature>
<keyword evidence="11 13" id="KW-0326">Glycosidase</keyword>
<dbReference type="EC" id="3.2.1.106" evidence="12 13"/>
<reference evidence="17" key="1">
    <citation type="submission" date="2022-12" db="EMBL/GenBank/DDBJ databases">
        <title>Chromosome-level genome assembly of the bean flower thrips Megalurothrips usitatus.</title>
        <authorList>
            <person name="Ma L."/>
            <person name="Liu Q."/>
            <person name="Li H."/>
            <person name="Cai W."/>
        </authorList>
    </citation>
    <scope>NUCLEOTIDE SEQUENCE</scope>
    <source>
        <strain evidence="17">Cailab_2022a</strain>
    </source>
</reference>
<evidence type="ECO:0000256" key="14">
    <source>
        <dbReference type="SAM" id="MobiDB-lite"/>
    </source>
</evidence>
<feature type="domain" description="Glycosyl hydrolase family 63 C-terminal" evidence="15">
    <location>
        <begin position="380"/>
        <end position="864"/>
    </location>
</feature>
<feature type="domain" description="Glycosyl hydrolase family 63 N-terminal" evidence="16">
    <location>
        <begin position="138"/>
        <end position="316"/>
    </location>
</feature>
<dbReference type="Proteomes" id="UP001075354">
    <property type="component" value="Chromosome 13"/>
</dbReference>
<protein>
    <recommendedName>
        <fullName evidence="12 13">Mannosyl-oligosaccharide glucosidase</fullName>
        <ecNumber evidence="12 13">3.2.1.106</ecNumber>
    </recommendedName>
</protein>
<keyword evidence="9 13" id="KW-0472">Membrane</keyword>
<comment type="function">
    <text evidence="13">Cleaves the distal alpha 1,2-linked glucose residue from the Glc(3)Man(9)GlcNAc(2) oligosaccharide precursor.</text>
</comment>
<accession>A0AAV7X9G1</accession>
<comment type="catalytic activity">
    <reaction evidence="13">
        <text>N(4)-(alpha-D-Glc-(1-&gt;2)-alpha-D-Glc-(1-&gt;3)-alpha-D-Glc-(1-&gt;3)-alpha-D-Man-(1-&gt;2)-alpha-D-Man-(1-&gt;2)-alpha-D-Man-(1-&gt;3)-[alpha-D-Man-(1-&gt;2)-alpha-D-Man-(1-&gt;3)-[alpha-D-Man-(1-&gt;2)-alpha-D-Man-(1-&gt;6)]-alpha-D-Man-(1-&gt;6)]-beta-D-Man-(1-&gt;4)-beta-D-GlcNAc-(1-&gt;4)-beta-D-GlcNAc)-L-asparaginyl-[protein] + H2O = N(4)-(alpha-D-Glc-(1-&gt;3)-alpha-D-Glc-(1-&gt;3)-alpha-D-Man-(1-&gt;2)-alpha-D-Man-(1-&gt;2)-alpha-D-Man-(1-&gt;3)-[alpha-D-Man-(1-&gt;2)-alpha-D-Man-(1-&gt;3)-[alpha-D-Man-(1-&gt;2)-alpha-D-Man-(1-&gt;6)]-alpha-D-Man-(1-&gt;6)]-beta-D-Man-(1-&gt;4)-beta-D-GlcNAc-(1-&gt;4)-beta-D-GlcNAc)-L-asparaginyl-[protein] + beta-D-glucose</text>
        <dbReference type="Rhea" id="RHEA:55988"/>
        <dbReference type="Rhea" id="RHEA-COMP:12806"/>
        <dbReference type="Rhea" id="RHEA-COMP:14355"/>
        <dbReference type="ChEBI" id="CHEBI:15377"/>
        <dbReference type="ChEBI" id="CHEBI:15903"/>
        <dbReference type="ChEBI" id="CHEBI:59082"/>
        <dbReference type="ChEBI" id="CHEBI:132537"/>
        <dbReference type="EC" id="3.2.1.106"/>
    </reaction>
</comment>
<dbReference type="GO" id="GO:0006487">
    <property type="term" value="P:protein N-linked glycosylation"/>
    <property type="evidence" value="ECO:0007669"/>
    <property type="project" value="UniProtKB-UniRule"/>
</dbReference>
<evidence type="ECO:0000259" key="16">
    <source>
        <dbReference type="Pfam" id="PF16923"/>
    </source>
</evidence>
<keyword evidence="7" id="KW-0735">Signal-anchor</keyword>
<dbReference type="Gene3D" id="2.70.98.110">
    <property type="entry name" value="Glycosyl hydrolase family 63, N-terminal domain"/>
    <property type="match status" value="1"/>
</dbReference>
<keyword evidence="6 13" id="KW-0256">Endoplasmic reticulum</keyword>
<keyword evidence="8 13" id="KW-1133">Transmembrane helix</keyword>
<evidence type="ECO:0000256" key="11">
    <source>
        <dbReference type="ARBA" id="ARBA00023295"/>
    </source>
</evidence>
<evidence type="ECO:0000256" key="13">
    <source>
        <dbReference type="RuleBase" id="RU368089"/>
    </source>
</evidence>
<dbReference type="InterPro" id="IPR038518">
    <property type="entry name" value="Glyco_hydro_63N_sf"/>
</dbReference>
<sequence length="866" mass="98907">MIAMARQRKNKNTQGQGQAAQGEGADQGAVRAVAPVVAAGSGALVQRQNGRGGAGNVRRIRPDAHEFEAHLRRLHNNHNRRSSLTQKFMTVSAMVVTGGALAFIAMLTYNGYLQTRVNTQFDKEKAVGASGLSIPDRYWGSYRSGTYFGFRARDPNSPVMGLMWYFESHITTGFAGVRHTCEQNENLIYGWKEHDGHAFGVQDIIDHQYNITTSFFKKPGGRRGGEWIAHVNVSARIPEANGQGVSLMFYTGLEEKTSGQVSASDGITSINGYTEELGNFSVNIQRDFGEVDQTSSLTTRIPSLDKIKEITEHSLRAIRDTSGQRRIIVLPGYKLYRTKDNPHPIPNFSVQKIDGKVPFGIRIVYKSGSNVMEQEVQQTGYERDLNIKREAFHKKFDAVFKLKEKGYDSTMQEFAKAAFSNMIGGVSYFYGSSLVQSKHNIAPVPYWKAPLYTAVPSRSHFPRGFLWDEGFHNLLLLAWDREIVLDIMCHWFDLMNIQGWIPREQILGAEALAKVPHEFVIQHNENANPPTFFLTLQHLLQNHKEEIIMTPEHLDSLERLYPRLKMWFTWFNSSQVGLLPTTYRWRGRDANIERFLNPKTLTSGLDDYPRASHPTDEERHVDLRCWMALAAEVLAEISELLGHDGDKYRNTYFMLKDNDLLDKLHWSKDRARYSDFGLHTDAVTLMKPTGPPQPGNPNNDMVRVVLTEPEYRYIDKQFGYINLFPFFLQILEPSHENLEKVLNDIKDPSLLWTNQGLRSLSPNSPMYMTRNTEHDPPYWRGQIWINMNYLACRALHHYANISGPYQNLAGEIYAQLRKNIVNTLFKEYQRTGFLWENYDDKKGEGKGAHPFNGWSSLVTLIMAEIY</sequence>
<keyword evidence="18" id="KW-1185">Reference proteome</keyword>
<dbReference type="PANTHER" id="PTHR10412:SF11">
    <property type="entry name" value="MANNOSYL-OLIGOSACCHARIDE GLUCOSIDASE"/>
    <property type="match status" value="1"/>
</dbReference>
<dbReference type="InterPro" id="IPR031335">
    <property type="entry name" value="Glyco_hydro_63_C"/>
</dbReference>
<evidence type="ECO:0000256" key="4">
    <source>
        <dbReference type="ARBA" id="ARBA00022692"/>
    </source>
</evidence>
<comment type="pathway">
    <text evidence="2">Glycan metabolism; N-glycan degradation.</text>
</comment>
<comment type="subcellular location">
    <subcellularLocation>
        <location evidence="1 13">Endoplasmic reticulum membrane</location>
        <topology evidence="1 13">Single-pass type II membrane protein</topology>
    </subcellularLocation>
</comment>
<dbReference type="GO" id="GO:0004573">
    <property type="term" value="F:Glc3Man9GlcNAc2 oligosaccharide glucosidase activity"/>
    <property type="evidence" value="ECO:0007669"/>
    <property type="project" value="UniProtKB-UniRule"/>
</dbReference>
<organism evidence="17 18">
    <name type="scientific">Megalurothrips usitatus</name>
    <name type="common">bean blossom thrips</name>
    <dbReference type="NCBI Taxonomy" id="439358"/>
    <lineage>
        <taxon>Eukaryota</taxon>
        <taxon>Metazoa</taxon>
        <taxon>Ecdysozoa</taxon>
        <taxon>Arthropoda</taxon>
        <taxon>Hexapoda</taxon>
        <taxon>Insecta</taxon>
        <taxon>Pterygota</taxon>
        <taxon>Neoptera</taxon>
        <taxon>Paraneoptera</taxon>
        <taxon>Thysanoptera</taxon>
        <taxon>Terebrantia</taxon>
        <taxon>Thripoidea</taxon>
        <taxon>Thripidae</taxon>
        <taxon>Megalurothrips</taxon>
    </lineage>
</organism>
<comment type="similarity">
    <text evidence="3 13">Belongs to the glycosyl hydrolase 63 family.</text>
</comment>
<dbReference type="SUPFAM" id="SSF48208">
    <property type="entry name" value="Six-hairpin glycosidases"/>
    <property type="match status" value="1"/>
</dbReference>
<dbReference type="EMBL" id="JAPTSV010000013">
    <property type="protein sequence ID" value="KAJ1521327.1"/>
    <property type="molecule type" value="Genomic_DNA"/>
</dbReference>
<evidence type="ECO:0000313" key="17">
    <source>
        <dbReference type="EMBL" id="KAJ1521327.1"/>
    </source>
</evidence>
<evidence type="ECO:0000256" key="9">
    <source>
        <dbReference type="ARBA" id="ARBA00023136"/>
    </source>
</evidence>
<evidence type="ECO:0000256" key="1">
    <source>
        <dbReference type="ARBA" id="ARBA00004648"/>
    </source>
</evidence>
<feature type="compositionally biased region" description="Low complexity" evidence="14">
    <location>
        <begin position="14"/>
        <end position="26"/>
    </location>
</feature>
<comment type="caution">
    <text evidence="17">The sequence shown here is derived from an EMBL/GenBank/DDBJ whole genome shotgun (WGS) entry which is preliminary data.</text>
</comment>
<dbReference type="PANTHER" id="PTHR10412">
    <property type="entry name" value="MANNOSYL-OLIGOSACCHARIDE GLUCOSIDASE"/>
    <property type="match status" value="1"/>
</dbReference>
<evidence type="ECO:0000256" key="5">
    <source>
        <dbReference type="ARBA" id="ARBA00022801"/>
    </source>
</evidence>
<dbReference type="InterPro" id="IPR012341">
    <property type="entry name" value="6hp_glycosidase-like_sf"/>
</dbReference>
<evidence type="ECO:0000259" key="15">
    <source>
        <dbReference type="Pfam" id="PF03200"/>
    </source>
</evidence>
<evidence type="ECO:0000256" key="2">
    <source>
        <dbReference type="ARBA" id="ARBA00004740"/>
    </source>
</evidence>
<dbReference type="FunFam" id="1.50.10.10:FF:000009">
    <property type="entry name" value="mannosyl-oligosaccharide glucosidase"/>
    <property type="match status" value="1"/>
</dbReference>
<feature type="region of interest" description="Disordered" evidence="14">
    <location>
        <begin position="1"/>
        <end position="26"/>
    </location>
</feature>
<dbReference type="InterPro" id="IPR004888">
    <property type="entry name" value="Glycoside_hydrolase_63"/>
</dbReference>